<reference evidence="3" key="1">
    <citation type="journal article" date="2019" name="Int. J. Syst. Evol. Microbiol.">
        <title>The Global Catalogue of Microorganisms (GCM) 10K type strain sequencing project: providing services to taxonomists for standard genome sequencing and annotation.</title>
        <authorList>
            <consortium name="The Broad Institute Genomics Platform"/>
            <consortium name="The Broad Institute Genome Sequencing Center for Infectious Disease"/>
            <person name="Wu L."/>
            <person name="Ma J."/>
        </authorList>
    </citation>
    <scope>NUCLEOTIDE SEQUENCE [LARGE SCALE GENOMIC DNA]</scope>
    <source>
        <strain evidence="3">KCTC 42424</strain>
    </source>
</reference>
<comment type="caution">
    <text evidence="2">The sequence shown here is derived from an EMBL/GenBank/DDBJ whole genome shotgun (WGS) entry which is preliminary data.</text>
</comment>
<sequence length="67" mass="7330">MAKRKPVAAPQGKARAHLRNPVAHADIMKKGGAHQSSRKAGRQQARQQIHLQLRERSDRSCSPALAA</sequence>
<organism evidence="2 3">
    <name type="scientific">Bacterioplanoides pacificum</name>
    <dbReference type="NCBI Taxonomy" id="1171596"/>
    <lineage>
        <taxon>Bacteria</taxon>
        <taxon>Pseudomonadati</taxon>
        <taxon>Pseudomonadota</taxon>
        <taxon>Gammaproteobacteria</taxon>
        <taxon>Oceanospirillales</taxon>
        <taxon>Oceanospirillaceae</taxon>
        <taxon>Bacterioplanoides</taxon>
    </lineage>
</organism>
<keyword evidence="3" id="KW-1185">Reference proteome</keyword>
<gene>
    <name evidence="2" type="ORF">ACFOMG_12585</name>
</gene>
<evidence type="ECO:0000313" key="3">
    <source>
        <dbReference type="Proteomes" id="UP001595722"/>
    </source>
</evidence>
<feature type="region of interest" description="Disordered" evidence="1">
    <location>
        <begin position="1"/>
        <end position="67"/>
    </location>
</feature>
<dbReference type="Proteomes" id="UP001595722">
    <property type="component" value="Unassembled WGS sequence"/>
</dbReference>
<evidence type="ECO:0000256" key="1">
    <source>
        <dbReference type="SAM" id="MobiDB-lite"/>
    </source>
</evidence>
<name>A0ABV7VUE7_9GAMM</name>
<dbReference type="RefSeq" id="WP_376867038.1">
    <property type="nucleotide sequence ID" value="NZ_JBHRYB010000013.1"/>
</dbReference>
<accession>A0ABV7VUE7</accession>
<proteinExistence type="predicted"/>
<evidence type="ECO:0000313" key="2">
    <source>
        <dbReference type="EMBL" id="MFC3680935.1"/>
    </source>
</evidence>
<protein>
    <submittedName>
        <fullName evidence="2">Uncharacterized protein</fullName>
    </submittedName>
</protein>
<dbReference type="EMBL" id="JBHRYB010000013">
    <property type="protein sequence ID" value="MFC3680935.1"/>
    <property type="molecule type" value="Genomic_DNA"/>
</dbReference>